<sequence>MPPPSSRARWTSSLPRSCPSRSGPDMAVTTRPATLDDASAIAVLNRDDLGFFHPVAATRAALRDALASPRDLVRVAESGGRVVGYVHGEEYRLLYEPPLVNVMGIAVSGTARRLGAGAALMADVEAWACERGASGLRLVSGETRADAHAFYQRLGFTGIKKQVNFRKPLPGRGAGR</sequence>
<organism evidence="5 6">
    <name type="scientific">Propioniciclava sinopodophylli</name>
    <dbReference type="NCBI Taxonomy" id="1837344"/>
    <lineage>
        <taxon>Bacteria</taxon>
        <taxon>Bacillati</taxon>
        <taxon>Actinomycetota</taxon>
        <taxon>Actinomycetes</taxon>
        <taxon>Propionibacteriales</taxon>
        <taxon>Propionibacteriaceae</taxon>
        <taxon>Propioniciclava</taxon>
    </lineage>
</organism>
<evidence type="ECO:0000256" key="1">
    <source>
        <dbReference type="ARBA" id="ARBA00022679"/>
    </source>
</evidence>
<feature type="region of interest" description="Disordered" evidence="3">
    <location>
        <begin position="1"/>
        <end position="30"/>
    </location>
</feature>
<keyword evidence="6" id="KW-1185">Reference proteome</keyword>
<evidence type="ECO:0000313" key="6">
    <source>
        <dbReference type="Proteomes" id="UP000292373"/>
    </source>
</evidence>
<evidence type="ECO:0000313" key="5">
    <source>
        <dbReference type="EMBL" id="TBT84350.1"/>
    </source>
</evidence>
<dbReference type="Proteomes" id="UP000292373">
    <property type="component" value="Unassembled WGS sequence"/>
</dbReference>
<protein>
    <submittedName>
        <fullName evidence="5">GNAT family N-acetyltransferase</fullName>
    </submittedName>
</protein>
<gene>
    <name evidence="5" type="ORF">ET989_09415</name>
</gene>
<evidence type="ECO:0000256" key="3">
    <source>
        <dbReference type="SAM" id="MobiDB-lite"/>
    </source>
</evidence>
<dbReference type="Gene3D" id="3.40.630.30">
    <property type="match status" value="1"/>
</dbReference>
<comment type="caution">
    <text evidence="5">The sequence shown here is derived from an EMBL/GenBank/DDBJ whole genome shotgun (WGS) entry which is preliminary data.</text>
</comment>
<feature type="domain" description="N-acetyltransferase" evidence="4">
    <location>
        <begin position="28"/>
        <end position="176"/>
    </location>
</feature>
<proteinExistence type="predicted"/>
<reference evidence="5 6" key="1">
    <citation type="submission" date="2019-01" db="EMBL/GenBank/DDBJ databases">
        <title>Lactibacter flavus gen. nov., sp. nov., a novel bacterium of the family Propionibacteriaceae isolated from raw milk and dairy products.</title>
        <authorList>
            <person name="Huptas C."/>
            <person name="Wenning M."/>
            <person name="Breitenwieser F."/>
            <person name="Doll E."/>
            <person name="Von Neubeck M."/>
            <person name="Busse H.-J."/>
            <person name="Scherer S."/>
        </authorList>
    </citation>
    <scope>NUCLEOTIDE SEQUENCE [LARGE SCALE GENOMIC DNA]</scope>
    <source>
        <strain evidence="5 6">KCTC 33808</strain>
    </source>
</reference>
<dbReference type="OrthoDB" id="9789603at2"/>
<dbReference type="PROSITE" id="PS51186">
    <property type="entry name" value="GNAT"/>
    <property type="match status" value="1"/>
</dbReference>
<name>A0A4Q9KD19_9ACTN</name>
<keyword evidence="1 5" id="KW-0808">Transferase</keyword>
<dbReference type="InterPro" id="IPR050832">
    <property type="entry name" value="Bact_Acetyltransf"/>
</dbReference>
<dbReference type="EMBL" id="SDMQ01000008">
    <property type="protein sequence ID" value="TBT84350.1"/>
    <property type="molecule type" value="Genomic_DNA"/>
</dbReference>
<dbReference type="AlphaFoldDB" id="A0A4Q9KD19"/>
<evidence type="ECO:0000259" key="4">
    <source>
        <dbReference type="PROSITE" id="PS51186"/>
    </source>
</evidence>
<dbReference type="InterPro" id="IPR016181">
    <property type="entry name" value="Acyl_CoA_acyltransferase"/>
</dbReference>
<dbReference type="InterPro" id="IPR000182">
    <property type="entry name" value="GNAT_dom"/>
</dbReference>
<dbReference type="PANTHER" id="PTHR43877">
    <property type="entry name" value="AMINOALKYLPHOSPHONATE N-ACETYLTRANSFERASE-RELATED-RELATED"/>
    <property type="match status" value="1"/>
</dbReference>
<dbReference type="SUPFAM" id="SSF55729">
    <property type="entry name" value="Acyl-CoA N-acyltransferases (Nat)"/>
    <property type="match status" value="1"/>
</dbReference>
<keyword evidence="2" id="KW-0012">Acyltransferase</keyword>
<dbReference type="CDD" id="cd04301">
    <property type="entry name" value="NAT_SF"/>
    <property type="match status" value="1"/>
</dbReference>
<dbReference type="GO" id="GO:0016747">
    <property type="term" value="F:acyltransferase activity, transferring groups other than amino-acyl groups"/>
    <property type="evidence" value="ECO:0007669"/>
    <property type="project" value="InterPro"/>
</dbReference>
<accession>A0A4Q9KD19</accession>
<evidence type="ECO:0000256" key="2">
    <source>
        <dbReference type="ARBA" id="ARBA00023315"/>
    </source>
</evidence>
<dbReference type="Pfam" id="PF00583">
    <property type="entry name" value="Acetyltransf_1"/>
    <property type="match status" value="1"/>
</dbReference>